<dbReference type="InterPro" id="IPR008979">
    <property type="entry name" value="Galactose-bd-like_sf"/>
</dbReference>
<dbReference type="InterPro" id="IPR017853">
    <property type="entry name" value="GH"/>
</dbReference>
<dbReference type="InterPro" id="IPR032311">
    <property type="entry name" value="DUF4982"/>
</dbReference>
<dbReference type="PANTHER" id="PTHR42732:SF1">
    <property type="entry name" value="BETA-MANNOSIDASE"/>
    <property type="match status" value="1"/>
</dbReference>
<evidence type="ECO:0000259" key="5">
    <source>
        <dbReference type="Pfam" id="PF02836"/>
    </source>
</evidence>
<dbReference type="Pfam" id="PF00703">
    <property type="entry name" value="Glyco_hydro_2"/>
    <property type="match status" value="1"/>
</dbReference>
<dbReference type="Pfam" id="PF16355">
    <property type="entry name" value="DUF4982"/>
    <property type="match status" value="1"/>
</dbReference>
<dbReference type="InterPro" id="IPR006104">
    <property type="entry name" value="Glyco_hydro_2_N"/>
</dbReference>
<dbReference type="EMBL" id="CAKMMG010000001">
    <property type="protein sequence ID" value="CAH1195633.1"/>
    <property type="molecule type" value="Genomic_DNA"/>
</dbReference>
<dbReference type="PANTHER" id="PTHR42732">
    <property type="entry name" value="BETA-GALACTOSIDASE"/>
    <property type="match status" value="1"/>
</dbReference>
<comment type="caution">
    <text evidence="8">The sequence shown here is derived from an EMBL/GenBank/DDBJ whole genome shotgun (WGS) entry which is preliminary data.</text>
</comment>
<evidence type="ECO:0000256" key="3">
    <source>
        <dbReference type="ARBA" id="ARBA00023295"/>
    </source>
</evidence>
<evidence type="ECO:0000259" key="7">
    <source>
        <dbReference type="Pfam" id="PF16355"/>
    </source>
</evidence>
<evidence type="ECO:0000313" key="9">
    <source>
        <dbReference type="Proteomes" id="UP000838324"/>
    </source>
</evidence>
<accession>A0ABM9BVR8</accession>
<feature type="domain" description="Glycoside hydrolase family 2 immunoglobulin-like beta-sandwich" evidence="4">
    <location>
        <begin position="169"/>
        <end position="273"/>
    </location>
</feature>
<reference evidence="8" key="1">
    <citation type="submission" date="2022-01" db="EMBL/GenBank/DDBJ databases">
        <authorList>
            <person name="Criscuolo A."/>
        </authorList>
    </citation>
    <scope>NUCLEOTIDE SEQUENCE</scope>
    <source>
        <strain evidence="8">CIP111892</strain>
    </source>
</reference>
<keyword evidence="3 8" id="KW-0326">Glycosidase</keyword>
<keyword evidence="9" id="KW-1185">Reference proteome</keyword>
<feature type="domain" description="DUF4982" evidence="7">
    <location>
        <begin position="590"/>
        <end position="641"/>
    </location>
</feature>
<dbReference type="InterPro" id="IPR036156">
    <property type="entry name" value="Beta-gal/glucu_dom_sf"/>
</dbReference>
<dbReference type="GO" id="GO:0004565">
    <property type="term" value="F:beta-galactosidase activity"/>
    <property type="evidence" value="ECO:0007669"/>
    <property type="project" value="UniProtKB-EC"/>
</dbReference>
<dbReference type="SUPFAM" id="SSF51445">
    <property type="entry name" value="(Trans)glycosidases"/>
    <property type="match status" value="1"/>
</dbReference>
<dbReference type="Gene3D" id="2.60.40.10">
    <property type="entry name" value="Immunoglobulins"/>
    <property type="match status" value="2"/>
</dbReference>
<dbReference type="InterPro" id="IPR051913">
    <property type="entry name" value="GH2_Domain-Containing"/>
</dbReference>
<dbReference type="InterPro" id="IPR006102">
    <property type="entry name" value="Ig-like_GH2"/>
</dbReference>
<evidence type="ECO:0000256" key="1">
    <source>
        <dbReference type="ARBA" id="ARBA00007401"/>
    </source>
</evidence>
<evidence type="ECO:0000256" key="2">
    <source>
        <dbReference type="ARBA" id="ARBA00022801"/>
    </source>
</evidence>
<dbReference type="Pfam" id="PF02836">
    <property type="entry name" value="Glyco_hydro_2_C"/>
    <property type="match status" value="1"/>
</dbReference>
<dbReference type="Pfam" id="PF02837">
    <property type="entry name" value="Glyco_hydro_2_N"/>
    <property type="match status" value="1"/>
</dbReference>
<evidence type="ECO:0000259" key="4">
    <source>
        <dbReference type="Pfam" id="PF00703"/>
    </source>
</evidence>
<proteinExistence type="inferred from homology"/>
<dbReference type="Proteomes" id="UP000838324">
    <property type="component" value="Unassembled WGS sequence"/>
</dbReference>
<dbReference type="EC" id="3.2.1.23" evidence="8"/>
<keyword evidence="2 8" id="KW-0378">Hydrolase</keyword>
<dbReference type="SUPFAM" id="SSF49785">
    <property type="entry name" value="Galactose-binding domain-like"/>
    <property type="match status" value="1"/>
</dbReference>
<dbReference type="InterPro" id="IPR013783">
    <property type="entry name" value="Ig-like_fold"/>
</dbReference>
<feature type="domain" description="Glycoside hydrolase family 2 catalytic" evidence="5">
    <location>
        <begin position="283"/>
        <end position="571"/>
    </location>
</feature>
<dbReference type="InterPro" id="IPR006101">
    <property type="entry name" value="Glyco_hydro_2"/>
</dbReference>
<evidence type="ECO:0000259" key="6">
    <source>
        <dbReference type="Pfam" id="PF02837"/>
    </source>
</evidence>
<protein>
    <submittedName>
        <fullName evidence="8">Beta-galactosidase</fullName>
        <ecNumber evidence="8">3.2.1.23</ecNumber>
    </submittedName>
</protein>
<dbReference type="Gene3D" id="3.20.20.80">
    <property type="entry name" value="Glycosidases"/>
    <property type="match status" value="1"/>
</dbReference>
<organism evidence="8 9">
    <name type="scientific">Paenibacillus auburnensis</name>
    <dbReference type="NCBI Taxonomy" id="2905649"/>
    <lineage>
        <taxon>Bacteria</taxon>
        <taxon>Bacillati</taxon>
        <taxon>Bacillota</taxon>
        <taxon>Bacilli</taxon>
        <taxon>Bacillales</taxon>
        <taxon>Paenibacillaceae</taxon>
        <taxon>Paenibacillus</taxon>
    </lineage>
</organism>
<evidence type="ECO:0000313" key="8">
    <source>
        <dbReference type="EMBL" id="CAH1195633.1"/>
    </source>
</evidence>
<dbReference type="RefSeq" id="WP_236332512.1">
    <property type="nucleotide sequence ID" value="NZ_CAKMMG010000001.1"/>
</dbReference>
<dbReference type="SUPFAM" id="SSF49303">
    <property type="entry name" value="beta-Galactosidase/glucuronidase domain"/>
    <property type="match status" value="1"/>
</dbReference>
<sequence>MRKVLNLNAVWKFSKQDDIEAKEPGYSDLDWETVTLPHTWNAIDGANGHEYDRRACWYRKTLTLSEADRNNRVYIEFQGANSVADVYLNGRYIGQHRGGYSTFRFDLTEHFRFGGPNMLAVKVDNSAFEDVYPLRADFTFFGGIYRDVNLIVVNPVHIDLMDQGSSGVYVIQEEVSDDSARLKVRTRITNAYAEESKVRLWIDLLDQTGKIAGISGAEVNLAAGDTAAVDLVITIKNPLLWEAAPDAHLYKARVSLQRYNDTVDEAVIPFGIRYFHVDPGRGLFLNGRAVRLNGVARHQDRKDRGWAITACEHDEDMALIQEIGANSIRLAHYQHDQYFYDLCDRAGMVVWAEIPFITRMSESDLTGENAKSQMTELIRQNYNHPSVLFWGIQNEIQIGSKNVEQVRKVVRELHELTKQEDPTRLTTMANMFIVDDKDEYNYITDVIGYNKYYGWYNGKAEDFGPWIDQFHEINPDTSLCISEYGAEGIIEYHSDQPIVKDYTEEYHALYHEQVWKIFELRPFLWATYVWNMFDFGANVRDEGGVKGRNNKGLVTYDRKVKKDAFYMYKAHWSTTPFVHIAGKRHLERAGNSIDLKVYTNCKSVSLFVNGVMTGTLSGSDRILVFKNVALGEGYTQIEVVAEDETGSFTDLTVFKKVAEVTPCYSAPDEDKGEMVANWFTLPELDDNEPWVEVEIPEGVYSSGDTLQDLMADEAAKSVVIRVLGDLTQIPMYGMMENFKVDALAAMDNDSLLFNKRAINKLNQELIKINKQAGKVR</sequence>
<dbReference type="Gene3D" id="2.60.120.260">
    <property type="entry name" value="Galactose-binding domain-like"/>
    <property type="match status" value="1"/>
</dbReference>
<dbReference type="InterPro" id="IPR006103">
    <property type="entry name" value="Glyco_hydro_2_cat"/>
</dbReference>
<gene>
    <name evidence="8" type="primary">lacZ_3</name>
    <name evidence="8" type="ORF">PAECIP111892_02078</name>
</gene>
<feature type="domain" description="Glycosyl hydrolases family 2 sugar binding" evidence="6">
    <location>
        <begin position="44"/>
        <end position="151"/>
    </location>
</feature>
<dbReference type="PRINTS" id="PR00132">
    <property type="entry name" value="GLHYDRLASE2"/>
</dbReference>
<name>A0ABM9BVR8_9BACL</name>
<comment type="similarity">
    <text evidence="1">Belongs to the glycosyl hydrolase 2 family.</text>
</comment>